<dbReference type="RefSeq" id="WP_338550119.1">
    <property type="nucleotide sequence ID" value="NZ_CP146069.1"/>
</dbReference>
<dbReference type="Proteomes" id="UP001364156">
    <property type="component" value="Chromosome"/>
</dbReference>
<gene>
    <name evidence="3" type="ORF">RZ517_03660</name>
</gene>
<organism evidence="3 4">
    <name type="scientific">Roseovarius phycicola</name>
    <dbReference type="NCBI Taxonomy" id="3080976"/>
    <lineage>
        <taxon>Bacteria</taxon>
        <taxon>Pseudomonadati</taxon>
        <taxon>Pseudomonadota</taxon>
        <taxon>Alphaproteobacteria</taxon>
        <taxon>Rhodobacterales</taxon>
        <taxon>Roseobacteraceae</taxon>
        <taxon>Roseovarius</taxon>
    </lineage>
</organism>
<proteinExistence type="predicted"/>
<evidence type="ECO:0000313" key="4">
    <source>
        <dbReference type="Proteomes" id="UP001364156"/>
    </source>
</evidence>
<protein>
    <submittedName>
        <fullName evidence="3">Alpha-1,2-fucosyltransferase</fullName>
    </submittedName>
</protein>
<keyword evidence="2" id="KW-0808">Transferase</keyword>
<dbReference type="EMBL" id="CP146069">
    <property type="protein sequence ID" value="WWR47292.1"/>
    <property type="molecule type" value="Genomic_DNA"/>
</dbReference>
<evidence type="ECO:0000256" key="1">
    <source>
        <dbReference type="ARBA" id="ARBA00022676"/>
    </source>
</evidence>
<sequence>MADRIVSRLFGGAGNRLFQYAAGRALADKLGCALELDMRYSEGNVDRGDCFAHFRNTRFEIATDLPPAKSDGLLRYNLWRAFGQNPRFVRERGLGFNSGFFSQRPNIYLHGYWQSQNYFGSDIAQLRRDLVFTTELDQSNADMAARISDANVSVAVHVRRGDYLASGSFASCTPEYYRTAVSTLHSRLDADLTCFVFSNDPGWARDNLDLGQETVVVDINDEKTGHFDMHLQSLCAHNVIANSTFSWWGAWLNPNPDKIVVAPKNWFNDPKLSNPDLIPDGWTRL</sequence>
<evidence type="ECO:0000313" key="3">
    <source>
        <dbReference type="EMBL" id="WWR47292.1"/>
    </source>
</evidence>
<dbReference type="PANTHER" id="PTHR11927:SF9">
    <property type="entry name" value="L-FUCOSYLTRANSFERASE"/>
    <property type="match status" value="1"/>
</dbReference>
<dbReference type="InterPro" id="IPR002516">
    <property type="entry name" value="Glyco_trans_11"/>
</dbReference>
<reference evidence="3 4" key="1">
    <citation type="submission" date="2023-10" db="EMBL/GenBank/DDBJ databases">
        <title>Roseovarius strain S88 nov., isolated from a marine algae.</title>
        <authorList>
            <person name="Lee M.W."/>
            <person name="Lee J.K."/>
            <person name="Kim J.M."/>
            <person name="Choi D.G."/>
            <person name="Baek J.H."/>
            <person name="Bayburt H."/>
            <person name="Jung J.J."/>
            <person name="Han D.M."/>
            <person name="Jeon C.O."/>
        </authorList>
    </citation>
    <scope>NUCLEOTIDE SEQUENCE [LARGE SCALE GENOMIC DNA]</scope>
    <source>
        <strain evidence="3 4">S88</strain>
    </source>
</reference>
<dbReference type="Pfam" id="PF01531">
    <property type="entry name" value="Glyco_transf_11"/>
    <property type="match status" value="1"/>
</dbReference>
<accession>A0ABZ2HH74</accession>
<dbReference type="PANTHER" id="PTHR11927">
    <property type="entry name" value="GALACTOSIDE 2-L-FUCOSYLTRANSFERASE"/>
    <property type="match status" value="1"/>
</dbReference>
<name>A0ABZ2HH74_9RHOB</name>
<keyword evidence="1" id="KW-0328">Glycosyltransferase</keyword>
<keyword evidence="4" id="KW-1185">Reference proteome</keyword>
<evidence type="ECO:0000256" key="2">
    <source>
        <dbReference type="ARBA" id="ARBA00022679"/>
    </source>
</evidence>
<dbReference type="CDD" id="cd11301">
    <property type="entry name" value="Fut1_Fut2_like"/>
    <property type="match status" value="1"/>
</dbReference>